<organism evidence="1 2">
    <name type="scientific">Solanum commersonii</name>
    <name type="common">Commerson's wild potato</name>
    <name type="synonym">Commerson's nightshade</name>
    <dbReference type="NCBI Taxonomy" id="4109"/>
    <lineage>
        <taxon>Eukaryota</taxon>
        <taxon>Viridiplantae</taxon>
        <taxon>Streptophyta</taxon>
        <taxon>Embryophyta</taxon>
        <taxon>Tracheophyta</taxon>
        <taxon>Spermatophyta</taxon>
        <taxon>Magnoliopsida</taxon>
        <taxon>eudicotyledons</taxon>
        <taxon>Gunneridae</taxon>
        <taxon>Pentapetalae</taxon>
        <taxon>asterids</taxon>
        <taxon>lamiids</taxon>
        <taxon>Solanales</taxon>
        <taxon>Solanaceae</taxon>
        <taxon>Solanoideae</taxon>
        <taxon>Solaneae</taxon>
        <taxon>Solanum</taxon>
    </lineage>
</organism>
<evidence type="ECO:0000313" key="1">
    <source>
        <dbReference type="EMBL" id="KAG5626159.1"/>
    </source>
</evidence>
<gene>
    <name evidence="1" type="ORF">H5410_011377</name>
</gene>
<comment type="caution">
    <text evidence="1">The sequence shown here is derived from an EMBL/GenBank/DDBJ whole genome shotgun (WGS) entry which is preliminary data.</text>
</comment>
<dbReference type="AlphaFoldDB" id="A0A9J6APZ8"/>
<protein>
    <submittedName>
        <fullName evidence="1">Uncharacterized protein</fullName>
    </submittedName>
</protein>
<keyword evidence="2" id="KW-1185">Reference proteome</keyword>
<proteinExistence type="predicted"/>
<dbReference type="EMBL" id="JACXVP010000002">
    <property type="protein sequence ID" value="KAG5626159.1"/>
    <property type="molecule type" value="Genomic_DNA"/>
</dbReference>
<evidence type="ECO:0000313" key="2">
    <source>
        <dbReference type="Proteomes" id="UP000824120"/>
    </source>
</evidence>
<reference evidence="1 2" key="1">
    <citation type="submission" date="2020-09" db="EMBL/GenBank/DDBJ databases">
        <title>De no assembly of potato wild relative species, Solanum commersonii.</title>
        <authorList>
            <person name="Cho K."/>
        </authorList>
    </citation>
    <scope>NUCLEOTIDE SEQUENCE [LARGE SCALE GENOMIC DNA]</scope>
    <source>
        <strain evidence="1">LZ3.2</strain>
        <tissue evidence="1">Leaf</tissue>
    </source>
</reference>
<name>A0A9J6APZ8_SOLCO</name>
<sequence>MESHHYNQFQRLMDKDNSGGSSSHSYLSDSANMGARHIYRSSESSKSRCGGEVVVPLFIAPVRCLVKEDIFPFKTQSPSHPVFLENSVGFLDDMVQANPSNHVEQAAVPIVVNEPAVDDAPPVIARQSTRPRKPPFWMTDFITNTATESTLYPLSQKTFTKISAGTLQELEKEEGEEFLFF</sequence>
<dbReference type="Proteomes" id="UP000824120">
    <property type="component" value="Chromosome 2"/>
</dbReference>
<accession>A0A9J6APZ8</accession>